<dbReference type="Proteomes" id="UP000444185">
    <property type="component" value="Unassembled WGS sequence"/>
</dbReference>
<keyword evidence="2" id="KW-1133">Transmembrane helix</keyword>
<keyword evidence="4" id="KW-1185">Reference proteome</keyword>
<comment type="caution">
    <text evidence="3">The sequence shown here is derived from an EMBL/GenBank/DDBJ whole genome shotgun (WGS) entry which is preliminary data.</text>
</comment>
<evidence type="ECO:0008006" key="5">
    <source>
        <dbReference type="Google" id="ProtNLM"/>
    </source>
</evidence>
<proteinExistence type="predicted"/>
<feature type="compositionally biased region" description="Pro residues" evidence="1">
    <location>
        <begin position="64"/>
        <end position="77"/>
    </location>
</feature>
<evidence type="ECO:0000256" key="1">
    <source>
        <dbReference type="SAM" id="MobiDB-lite"/>
    </source>
</evidence>
<accession>A0A844Y3U7</accession>
<reference evidence="3 4" key="1">
    <citation type="submission" date="2019-12" db="EMBL/GenBank/DDBJ databases">
        <title>Genomic-based taxomic classification of the family Erythrobacteraceae.</title>
        <authorList>
            <person name="Xu L."/>
        </authorList>
    </citation>
    <scope>NUCLEOTIDE SEQUENCE [LARGE SCALE GENOMIC DNA]</scope>
    <source>
        <strain evidence="3 4">DSM 16225</strain>
    </source>
</reference>
<name>A0A844Y3U7_9SPHN</name>
<evidence type="ECO:0000313" key="4">
    <source>
        <dbReference type="Proteomes" id="UP000444185"/>
    </source>
</evidence>
<protein>
    <recommendedName>
        <fullName evidence="5">TonB C-terminal domain-containing protein</fullName>
    </recommendedName>
</protein>
<evidence type="ECO:0000313" key="3">
    <source>
        <dbReference type="EMBL" id="MXO52199.1"/>
    </source>
</evidence>
<gene>
    <name evidence="3" type="ORF">GRI42_12870</name>
</gene>
<keyword evidence="2" id="KW-0812">Transmembrane</keyword>
<dbReference type="RefSeq" id="WP_160608861.1">
    <property type="nucleotide sequence ID" value="NZ_WTYF01000004.1"/>
</dbReference>
<dbReference type="EMBL" id="WTYF01000004">
    <property type="protein sequence ID" value="MXO52199.1"/>
    <property type="molecule type" value="Genomic_DNA"/>
</dbReference>
<dbReference type="AlphaFoldDB" id="A0A844Y3U7"/>
<organism evidence="3 4">
    <name type="scientific">Qipengyuania gaetbuli</name>
    <dbReference type="NCBI Taxonomy" id="266952"/>
    <lineage>
        <taxon>Bacteria</taxon>
        <taxon>Pseudomonadati</taxon>
        <taxon>Pseudomonadota</taxon>
        <taxon>Alphaproteobacteria</taxon>
        <taxon>Sphingomonadales</taxon>
        <taxon>Erythrobacteraceae</taxon>
        <taxon>Qipengyuania</taxon>
    </lineage>
</organism>
<keyword evidence="2" id="KW-0472">Membrane</keyword>
<dbReference type="OrthoDB" id="7201913at2"/>
<evidence type="ECO:0000256" key="2">
    <source>
        <dbReference type="SAM" id="Phobius"/>
    </source>
</evidence>
<sequence>MGAVLADRSPRSAAGNRRLDWRSAGIAAGLTISQFALLLIALQMRAAVPEPPQPLPVIQLPKAAPEPPPPVPDPPAAEPDIAGGAPAPEVARSLPLAPIVLTEPEPVMVAVERPDLALVPPSAITGPGGTGLGGIGTGTGSGIGNGKGGGGEAAAPKRLVRLSWAPSMRFERLHRYYPDAAKSERIAGVARLDCEIIRRDRVRDCRLLGEAPAQYGFGEAALQAEGVYRLQLRERNGTRIYGERIILNAHFKPPPGGKKP</sequence>
<feature type="transmembrane region" description="Helical" evidence="2">
    <location>
        <begin position="21"/>
        <end position="42"/>
    </location>
</feature>
<feature type="region of interest" description="Disordered" evidence="1">
    <location>
        <begin position="57"/>
        <end position="84"/>
    </location>
</feature>